<name>A0A0X8HBM0_9GAMM</name>
<reference evidence="2 3" key="2">
    <citation type="submission" date="2016-02" db="EMBL/GenBank/DDBJ databases">
        <authorList>
            <person name="Wen L."/>
            <person name="He K."/>
            <person name="Yang H."/>
        </authorList>
    </citation>
    <scope>NUCLEOTIDE SEQUENCE [LARGE SCALE GENOMIC DNA]</scope>
    <source>
        <strain evidence="2 3">AGD 8-3</strain>
    </source>
</reference>
<dbReference type="STRING" id="507626.LOKO_00561"/>
<dbReference type="RefSeq" id="WP_066444756.1">
    <property type="nucleotide sequence ID" value="NZ_CP014226.1"/>
</dbReference>
<organism evidence="2 3">
    <name type="scientific">Halomonas chromatireducens</name>
    <dbReference type="NCBI Taxonomy" id="507626"/>
    <lineage>
        <taxon>Bacteria</taxon>
        <taxon>Pseudomonadati</taxon>
        <taxon>Pseudomonadota</taxon>
        <taxon>Gammaproteobacteria</taxon>
        <taxon>Oceanospirillales</taxon>
        <taxon>Halomonadaceae</taxon>
        <taxon>Halomonas</taxon>
    </lineage>
</organism>
<dbReference type="InterPro" id="IPR052894">
    <property type="entry name" value="AsmA-related"/>
</dbReference>
<dbReference type="AlphaFoldDB" id="A0A0X8HBM0"/>
<reference evidence="2 3" key="1">
    <citation type="journal article" date="2016" name="Genome Announc.">
        <title>Draft Genome Sequence of 'Halomonas chromatireducens' Strain AGD 8-3, a Haloalkaliphilic Chromate- and Selenite-Reducing Gammaproteobacterium.</title>
        <authorList>
            <person name="Sharko F.S."/>
            <person name="Shapovalova A.A."/>
            <person name="Tsygankova S.V."/>
            <person name="Komova A.V."/>
            <person name="Boulygina E.S."/>
            <person name="Teslyuk A.B."/>
            <person name="Gotovtsev P.M."/>
            <person name="Namsaraev Z.B."/>
            <person name="Khijniak T.V."/>
            <person name="Nedoluzhko A.V."/>
            <person name="Vasilov R.G."/>
        </authorList>
    </citation>
    <scope>NUCLEOTIDE SEQUENCE [LARGE SCALE GENOMIC DNA]</scope>
    <source>
        <strain evidence="2 3">AGD 8-3</strain>
    </source>
</reference>
<dbReference type="KEGG" id="hco:LOKO_00561"/>
<dbReference type="OrthoDB" id="9766390at2"/>
<accession>A0A0X8HBM0</accession>
<dbReference type="Proteomes" id="UP000063387">
    <property type="component" value="Chromosome"/>
</dbReference>
<dbReference type="PANTHER" id="PTHR30441">
    <property type="entry name" value="DUF748 DOMAIN-CONTAINING PROTEIN"/>
    <property type="match status" value="1"/>
</dbReference>
<dbReference type="PATRIC" id="fig|507626.3.peg.555"/>
<evidence type="ECO:0000313" key="2">
    <source>
        <dbReference type="EMBL" id="AMC99652.1"/>
    </source>
</evidence>
<proteinExistence type="predicted"/>
<keyword evidence="3" id="KW-1185">Reference proteome</keyword>
<dbReference type="Pfam" id="PF05170">
    <property type="entry name" value="AsmA"/>
    <property type="match status" value="1"/>
</dbReference>
<gene>
    <name evidence="2" type="ORF">LOKO_00561</name>
</gene>
<dbReference type="PANTHER" id="PTHR30441:SF4">
    <property type="entry name" value="PROTEIN ASMA"/>
    <property type="match status" value="1"/>
</dbReference>
<sequence>MKRLLQTLLAAIGVLGVAVVAAVVYVTTFLDPEDFKPRLIEVVREHSGMELTLNGPLTWSFYPRLGVSVERVESHLPEQTPDAPPFLAFDKAEVSLAFAPLLRGEIAIEGLSLDGMQLRLVRDEQGQGNWEPLLQRLDERREGAESALAPASAGPSLESSNLAVALNIANVQVRNGAVRYRDLASESEWLLDEVALSGTNVNPERAFPLKTSFSLTSYGTLDWRELERTPRLASTISLEGRTSLALAERRYVMEGLRLSTATRFGGVEGRQQADLTGQQLVLDLSRQRMQLHEGRLEGSVQHPRLGESAVPLVLAFAMEADLAESTAQLRDLLLTGPDDLRLSGNLNLAGLDEAPSYSGQVSLAPLSLRPWLTRIDQLPDMAGSRALSDVALTSPIRGDLTQAELSGLTLVLDDSTFTGRLGMGFDGRALKLALQGDTLNLDNYLPPPNAAEQSASLRGFFGIRQAHADEASPLIPVEWLADLTLDAALELERLKLGGLDFTDVDLTLSGSDGRHRLERISAKLYGGELTASGELDLARDPIRWQLSPELSRVRLEPMIQALAGDDSPAPLRGRLSLEGGLEARYNTLPALKRSLNGRLSGHIDEGAVLDVNISEELCTLAAMVEGKELNRDWSDDTRFERAEASLRISDGVARSESILVTIPGINLDGEGELDLATERFDLRAAARFVDAAEAACSVNPRLERVPLPVRCTGELGGDSGEWCRFDRNAFQATLVELLRDEVSRRAGGEIERRLERPLERLEERLGEDGKELREALRGLFN</sequence>
<dbReference type="GO" id="GO:0090313">
    <property type="term" value="P:regulation of protein targeting to membrane"/>
    <property type="evidence" value="ECO:0007669"/>
    <property type="project" value="TreeGrafter"/>
</dbReference>
<evidence type="ECO:0000259" key="1">
    <source>
        <dbReference type="Pfam" id="PF05170"/>
    </source>
</evidence>
<dbReference type="InterPro" id="IPR007844">
    <property type="entry name" value="AsmA"/>
</dbReference>
<protein>
    <submittedName>
        <fullName evidence="2">Putative assembly protein</fullName>
    </submittedName>
</protein>
<dbReference type="EMBL" id="CP014226">
    <property type="protein sequence ID" value="AMC99652.1"/>
    <property type="molecule type" value="Genomic_DNA"/>
</dbReference>
<dbReference type="GO" id="GO:0005886">
    <property type="term" value="C:plasma membrane"/>
    <property type="evidence" value="ECO:0007669"/>
    <property type="project" value="TreeGrafter"/>
</dbReference>
<evidence type="ECO:0000313" key="3">
    <source>
        <dbReference type="Proteomes" id="UP000063387"/>
    </source>
</evidence>
<feature type="domain" description="AsmA" evidence="1">
    <location>
        <begin position="1"/>
        <end position="656"/>
    </location>
</feature>